<protein>
    <submittedName>
        <fullName evidence="5">Receptor-like kinase plant-like protein</fullName>
    </submittedName>
</protein>
<reference evidence="9" key="4">
    <citation type="journal article" date="2018" name="Nat. Plants">
        <title>Whole-genome landscape of Medicago truncatula symbiotic genes.</title>
        <authorList>
            <person name="Pecrix Y."/>
            <person name="Staton S.E."/>
            <person name="Sallet E."/>
            <person name="Lelandais-Briere C."/>
            <person name="Moreau S."/>
            <person name="Carrere S."/>
            <person name="Blein T."/>
            <person name="Jardinaud M.F."/>
            <person name="Latrasse D."/>
            <person name="Zouine M."/>
            <person name="Zahm M."/>
            <person name="Kreplak J."/>
            <person name="Mayjonade B."/>
            <person name="Satge C."/>
            <person name="Perez M."/>
            <person name="Cauet S."/>
            <person name="Marande W."/>
            <person name="Chantry-Darmon C."/>
            <person name="Lopez-Roques C."/>
            <person name="Bouchez O."/>
            <person name="Berard A."/>
            <person name="Debelle F."/>
            <person name="Munos S."/>
            <person name="Bendahmane A."/>
            <person name="Berges H."/>
            <person name="Niebel A."/>
            <person name="Buitink J."/>
            <person name="Frugier F."/>
            <person name="Benhamed M."/>
            <person name="Crespi M."/>
            <person name="Gouzy J."/>
            <person name="Gamas P."/>
        </authorList>
    </citation>
    <scope>NUCLEOTIDE SEQUENCE [LARGE SCALE GENOMIC DNA]</scope>
    <source>
        <strain evidence="9">cv. Jemalong A17</strain>
    </source>
</reference>
<dbReference type="EMBL" id="PSQE01000004">
    <property type="protein sequence ID" value="RHN59399.1"/>
    <property type="molecule type" value="Genomic_DNA"/>
</dbReference>
<keyword evidence="2" id="KW-1003">Cell membrane</keyword>
<dbReference type="PROSITE" id="PS50011">
    <property type="entry name" value="PROTEIN_KINASE_DOM"/>
    <property type="match status" value="1"/>
</dbReference>
<evidence type="ECO:0000313" key="7">
    <source>
        <dbReference type="EnsemblPlants" id="AES87487"/>
    </source>
</evidence>
<dbReference type="SUPFAM" id="SSF56112">
    <property type="entry name" value="Protein kinase-like (PK-like)"/>
    <property type="match status" value="1"/>
</dbReference>
<feature type="domain" description="Protein kinase" evidence="4">
    <location>
        <begin position="208"/>
        <end position="487"/>
    </location>
</feature>
<keyword evidence="2" id="KW-0472">Membrane</keyword>
<sequence>MGCFPAFKNMKTLKCEKSESENSSHNEHVSATTPQLQASRSLHSDPRSSMASMKSLNRVANNRTRVLSSPSALASVEHEEQEMSRVLARLMKEPRSPIPQPLPLPSPQGNGPLKLRMAGGPVYASGSALVAAEQDGLETFQYEEQEWSKNRDRLTKKQPASIPLPLPLPTPQGGGTLKTTTGSSKSGTAIDSVRYFRYEEIAAACHNFSSDRCMSECLYSTIYKASFSNDASSEKLKATVTRLHSSTQGLRGFMNEVNTLSNLQHPNLCKLLGFYARDGYESEPRMLVYERLINGSLDRLLFGKSDDPSIDWNARMKIAICVAQGLTFLHEEGPLQAMYNDFSAVNIQIDVDFNAKLSGYGFVGHVAEEEISSSSTAAANLSVETLKKGMLTPKSNVWSFGIVLLELLTGRKHFDQHLPKKERNLVKWCRPYLADDFQLSVIMDSQLKGQFPPKAARKVAGIVQRCLQMEPSERPTMRAIVESLKIIVDTEYPSWIPLQEPAAMYGRHASRSPSVDGIINAPRLSFSTPLLPSKARTSVSHPARWSTVSTVLPSPLARSSNVSTEELTMQENRKSSSSVSKKA</sequence>
<reference evidence="7" key="3">
    <citation type="submission" date="2015-04" db="UniProtKB">
        <authorList>
            <consortium name="EnsemblPlants"/>
        </authorList>
    </citation>
    <scope>IDENTIFICATION</scope>
    <source>
        <strain evidence="7">cv. Jemalong A17</strain>
    </source>
</reference>
<dbReference type="Gramene" id="rna21425">
    <property type="protein sequence ID" value="RHN59399.1"/>
    <property type="gene ID" value="gene21425"/>
</dbReference>
<keyword evidence="8" id="KW-1185">Reference proteome</keyword>
<reference evidence="6" key="5">
    <citation type="journal article" date="2018" name="Nat. Plants">
        <title>Whole-genome landscape of Medicago truncatula symbiotic genes.</title>
        <authorList>
            <person name="Pecrix Y."/>
            <person name="Gamas P."/>
            <person name="Carrere S."/>
        </authorList>
    </citation>
    <scope>NUCLEOTIDE SEQUENCE</scope>
    <source>
        <tissue evidence="6">Leaves</tissue>
    </source>
</reference>
<dbReference type="PaxDb" id="3880-AES87487"/>
<accession>G7JIB1</accession>
<evidence type="ECO:0000313" key="8">
    <source>
        <dbReference type="Proteomes" id="UP000002051"/>
    </source>
</evidence>
<evidence type="ECO:0000313" key="9">
    <source>
        <dbReference type="Proteomes" id="UP000265566"/>
    </source>
</evidence>
<dbReference type="PANTHER" id="PTHR45621">
    <property type="entry name" value="OS01G0588500 PROTEIN-RELATED"/>
    <property type="match status" value="1"/>
</dbReference>
<keyword evidence="5" id="KW-0418">Kinase</keyword>
<evidence type="ECO:0000259" key="4">
    <source>
        <dbReference type="PROSITE" id="PS50011"/>
    </source>
</evidence>
<reference evidence="5 8" key="1">
    <citation type="journal article" date="2011" name="Nature">
        <title>The Medicago genome provides insight into the evolution of rhizobial symbioses.</title>
        <authorList>
            <person name="Young N.D."/>
            <person name="Debelle F."/>
            <person name="Oldroyd G.E."/>
            <person name="Geurts R."/>
            <person name="Cannon S.B."/>
            <person name="Udvardi M.K."/>
            <person name="Benedito V.A."/>
            <person name="Mayer K.F."/>
            <person name="Gouzy J."/>
            <person name="Schoof H."/>
            <person name="Van de Peer Y."/>
            <person name="Proost S."/>
            <person name="Cook D.R."/>
            <person name="Meyers B.C."/>
            <person name="Spannagl M."/>
            <person name="Cheung F."/>
            <person name="De Mita S."/>
            <person name="Krishnakumar V."/>
            <person name="Gundlach H."/>
            <person name="Zhou S."/>
            <person name="Mudge J."/>
            <person name="Bharti A.K."/>
            <person name="Murray J.D."/>
            <person name="Naoumkina M.A."/>
            <person name="Rosen B."/>
            <person name="Silverstein K.A."/>
            <person name="Tang H."/>
            <person name="Rombauts S."/>
            <person name="Zhao P.X."/>
            <person name="Zhou P."/>
            <person name="Barbe V."/>
            <person name="Bardou P."/>
            <person name="Bechner M."/>
            <person name="Bellec A."/>
            <person name="Berger A."/>
            <person name="Berges H."/>
            <person name="Bidwell S."/>
            <person name="Bisseling T."/>
            <person name="Choisne N."/>
            <person name="Couloux A."/>
            <person name="Denny R."/>
            <person name="Deshpande S."/>
            <person name="Dai X."/>
            <person name="Doyle J.J."/>
            <person name="Dudez A.M."/>
            <person name="Farmer A.D."/>
            <person name="Fouteau S."/>
            <person name="Franken C."/>
            <person name="Gibelin C."/>
            <person name="Gish J."/>
            <person name="Goldstein S."/>
            <person name="Gonzalez A.J."/>
            <person name="Green P.J."/>
            <person name="Hallab A."/>
            <person name="Hartog M."/>
            <person name="Hua A."/>
            <person name="Humphray S.J."/>
            <person name="Jeong D.H."/>
            <person name="Jing Y."/>
            <person name="Jocker A."/>
            <person name="Kenton S.M."/>
            <person name="Kim D.J."/>
            <person name="Klee K."/>
            <person name="Lai H."/>
            <person name="Lang C."/>
            <person name="Lin S."/>
            <person name="Macmil S.L."/>
            <person name="Magdelenat G."/>
            <person name="Matthews L."/>
            <person name="McCorrison J."/>
            <person name="Monaghan E.L."/>
            <person name="Mun J.H."/>
            <person name="Najar F.Z."/>
            <person name="Nicholson C."/>
            <person name="Noirot C."/>
            <person name="O'Bleness M."/>
            <person name="Paule C.R."/>
            <person name="Poulain J."/>
            <person name="Prion F."/>
            <person name="Qin B."/>
            <person name="Qu C."/>
            <person name="Retzel E.F."/>
            <person name="Riddle C."/>
            <person name="Sallet E."/>
            <person name="Samain S."/>
            <person name="Samson N."/>
            <person name="Sanders I."/>
            <person name="Saurat O."/>
            <person name="Scarpelli C."/>
            <person name="Schiex T."/>
            <person name="Segurens B."/>
            <person name="Severin A.J."/>
            <person name="Sherrier D.J."/>
            <person name="Shi R."/>
            <person name="Sims S."/>
            <person name="Singer S.R."/>
            <person name="Sinharoy S."/>
            <person name="Sterck L."/>
            <person name="Viollet A."/>
            <person name="Wang B.B."/>
            <person name="Wang K."/>
            <person name="Wang M."/>
            <person name="Wang X."/>
            <person name="Warfsmann J."/>
            <person name="Weissenbach J."/>
            <person name="White D.D."/>
            <person name="White J.D."/>
            <person name="Wiley G.B."/>
            <person name="Wincker P."/>
            <person name="Xing Y."/>
            <person name="Yang L."/>
            <person name="Yao Z."/>
            <person name="Ying F."/>
            <person name="Zhai J."/>
            <person name="Zhou L."/>
            <person name="Zuber A."/>
            <person name="Denarie J."/>
            <person name="Dixon R.A."/>
            <person name="May G.D."/>
            <person name="Schwartz D.C."/>
            <person name="Rogers J."/>
            <person name="Quetier F."/>
            <person name="Town C.D."/>
            <person name="Roe B.A."/>
        </authorList>
    </citation>
    <scope>NUCLEOTIDE SEQUENCE [LARGE SCALE GENOMIC DNA]</scope>
    <source>
        <strain evidence="5">A17</strain>
        <strain evidence="7 8">cv. Jemalong A17</strain>
    </source>
</reference>
<dbReference type="eggNOG" id="KOG1187">
    <property type="taxonomic scope" value="Eukaryota"/>
</dbReference>
<dbReference type="KEGG" id="mtr:11424038"/>
<dbReference type="OrthoDB" id="1915767at2759"/>
<dbReference type="InterPro" id="IPR001245">
    <property type="entry name" value="Ser-Thr/Tyr_kinase_cat_dom"/>
</dbReference>
<dbReference type="AlphaFoldDB" id="G7JIB1"/>
<keyword evidence="5" id="KW-0675">Receptor</keyword>
<dbReference type="GO" id="GO:0005886">
    <property type="term" value="C:plasma membrane"/>
    <property type="evidence" value="ECO:0007669"/>
    <property type="project" value="UniProtKB-SubCell"/>
</dbReference>
<evidence type="ECO:0000256" key="1">
    <source>
        <dbReference type="ARBA" id="ARBA00004236"/>
    </source>
</evidence>
<dbReference type="InterPro" id="IPR050823">
    <property type="entry name" value="Plant_Ser_Thr_Prot_Kinase"/>
</dbReference>
<feature type="compositionally biased region" description="Polar residues" evidence="3">
    <location>
        <begin position="29"/>
        <end position="52"/>
    </location>
</feature>
<dbReference type="Gene3D" id="3.30.200.20">
    <property type="entry name" value="Phosphorylase Kinase, domain 1"/>
    <property type="match status" value="1"/>
</dbReference>
<feature type="compositionally biased region" description="Basic and acidic residues" evidence="3">
    <location>
        <begin position="14"/>
        <end position="28"/>
    </location>
</feature>
<dbReference type="EMBL" id="CM001220">
    <property type="protein sequence ID" value="AES87487.2"/>
    <property type="molecule type" value="Genomic_DNA"/>
</dbReference>
<comment type="subcellular location">
    <subcellularLocation>
        <location evidence="1">Cell membrane</location>
    </subcellularLocation>
</comment>
<keyword evidence="6" id="KW-0808">Transferase</keyword>
<dbReference type="Proteomes" id="UP000002051">
    <property type="component" value="Chromosome 4"/>
</dbReference>
<dbReference type="InterPro" id="IPR000719">
    <property type="entry name" value="Prot_kinase_dom"/>
</dbReference>
<evidence type="ECO:0000313" key="5">
    <source>
        <dbReference type="EMBL" id="AES87487.2"/>
    </source>
</evidence>
<name>G7JIB1_MEDTR</name>
<dbReference type="GO" id="GO:0005524">
    <property type="term" value="F:ATP binding"/>
    <property type="evidence" value="ECO:0007669"/>
    <property type="project" value="InterPro"/>
</dbReference>
<dbReference type="Pfam" id="PF07714">
    <property type="entry name" value="PK_Tyr_Ser-Thr"/>
    <property type="match status" value="1"/>
</dbReference>
<feature type="region of interest" description="Disordered" evidence="3">
    <location>
        <begin position="556"/>
        <end position="583"/>
    </location>
</feature>
<dbReference type="HOGENOM" id="CLU_000288_21_1_1"/>
<dbReference type="EnsemblPlants" id="AES87487">
    <property type="protein sequence ID" value="AES87487"/>
    <property type="gene ID" value="MTR_4g028140"/>
</dbReference>
<gene>
    <name evidence="7" type="primary">11424038</name>
    <name evidence="5" type="ordered locus">MTR_4g028140</name>
    <name evidence="6" type="ORF">MtrunA17_Chr4g0012871</name>
</gene>
<reference evidence="5 8" key="2">
    <citation type="journal article" date="2014" name="BMC Genomics">
        <title>An improved genome release (version Mt4.0) for the model legume Medicago truncatula.</title>
        <authorList>
            <person name="Tang H."/>
            <person name="Krishnakumar V."/>
            <person name="Bidwell S."/>
            <person name="Rosen B."/>
            <person name="Chan A."/>
            <person name="Zhou S."/>
            <person name="Gentzbittel L."/>
            <person name="Childs K.L."/>
            <person name="Yandell M."/>
            <person name="Gundlach H."/>
            <person name="Mayer K.F."/>
            <person name="Schwartz D.C."/>
            <person name="Town C.D."/>
        </authorList>
    </citation>
    <scope>GENOME REANNOTATION</scope>
    <source>
        <strain evidence="7 8">cv. Jemalong A17</strain>
    </source>
</reference>
<organism evidence="5 8">
    <name type="scientific">Medicago truncatula</name>
    <name type="common">Barrel medic</name>
    <name type="synonym">Medicago tribuloides</name>
    <dbReference type="NCBI Taxonomy" id="3880"/>
    <lineage>
        <taxon>Eukaryota</taxon>
        <taxon>Viridiplantae</taxon>
        <taxon>Streptophyta</taxon>
        <taxon>Embryophyta</taxon>
        <taxon>Tracheophyta</taxon>
        <taxon>Spermatophyta</taxon>
        <taxon>Magnoliopsida</taxon>
        <taxon>eudicotyledons</taxon>
        <taxon>Gunneridae</taxon>
        <taxon>Pentapetalae</taxon>
        <taxon>rosids</taxon>
        <taxon>fabids</taxon>
        <taxon>Fabales</taxon>
        <taxon>Fabaceae</taxon>
        <taxon>Papilionoideae</taxon>
        <taxon>50 kb inversion clade</taxon>
        <taxon>NPAAA clade</taxon>
        <taxon>Hologalegina</taxon>
        <taxon>IRL clade</taxon>
        <taxon>Trifolieae</taxon>
        <taxon>Medicago</taxon>
    </lineage>
</organism>
<feature type="region of interest" description="Disordered" evidence="3">
    <location>
        <begin position="148"/>
        <end position="185"/>
    </location>
</feature>
<dbReference type="Gene3D" id="1.10.510.10">
    <property type="entry name" value="Transferase(Phosphotransferase) domain 1"/>
    <property type="match status" value="1"/>
</dbReference>
<dbReference type="Proteomes" id="UP000265566">
    <property type="component" value="Chromosome 4"/>
</dbReference>
<accession>A0A0C3WU19</accession>
<evidence type="ECO:0000313" key="6">
    <source>
        <dbReference type="EMBL" id="RHN59399.1"/>
    </source>
</evidence>
<proteinExistence type="predicted"/>
<evidence type="ECO:0000256" key="3">
    <source>
        <dbReference type="SAM" id="MobiDB-lite"/>
    </source>
</evidence>
<feature type="region of interest" description="Disordered" evidence="3">
    <location>
        <begin position="14"/>
        <end position="52"/>
    </location>
</feature>
<dbReference type="GO" id="GO:0004672">
    <property type="term" value="F:protein kinase activity"/>
    <property type="evidence" value="ECO:0007669"/>
    <property type="project" value="InterPro"/>
</dbReference>
<evidence type="ECO:0000256" key="2">
    <source>
        <dbReference type="ARBA" id="ARBA00022475"/>
    </source>
</evidence>
<dbReference type="InterPro" id="IPR011009">
    <property type="entry name" value="Kinase-like_dom_sf"/>
</dbReference>